<gene>
    <name evidence="1" type="ORF">Tco_1094549</name>
</gene>
<dbReference type="Gene3D" id="2.40.70.10">
    <property type="entry name" value="Acid Proteases"/>
    <property type="match status" value="1"/>
</dbReference>
<evidence type="ECO:0000313" key="2">
    <source>
        <dbReference type="Proteomes" id="UP001151760"/>
    </source>
</evidence>
<dbReference type="PANTHER" id="PTHR33067:SF35">
    <property type="entry name" value="ASPARTIC PEPTIDASE DDI1-TYPE DOMAIN-CONTAINING PROTEIN"/>
    <property type="match status" value="1"/>
</dbReference>
<organism evidence="1 2">
    <name type="scientific">Tanacetum coccineum</name>
    <dbReference type="NCBI Taxonomy" id="301880"/>
    <lineage>
        <taxon>Eukaryota</taxon>
        <taxon>Viridiplantae</taxon>
        <taxon>Streptophyta</taxon>
        <taxon>Embryophyta</taxon>
        <taxon>Tracheophyta</taxon>
        <taxon>Spermatophyta</taxon>
        <taxon>Magnoliopsida</taxon>
        <taxon>eudicotyledons</taxon>
        <taxon>Gunneridae</taxon>
        <taxon>Pentapetalae</taxon>
        <taxon>asterids</taxon>
        <taxon>campanulids</taxon>
        <taxon>Asterales</taxon>
        <taxon>Asteraceae</taxon>
        <taxon>Asteroideae</taxon>
        <taxon>Anthemideae</taxon>
        <taxon>Anthemidinae</taxon>
        <taxon>Tanacetum</taxon>
    </lineage>
</organism>
<dbReference type="GO" id="GO:0003964">
    <property type="term" value="F:RNA-directed DNA polymerase activity"/>
    <property type="evidence" value="ECO:0007669"/>
    <property type="project" value="UniProtKB-KW"/>
</dbReference>
<proteinExistence type="predicted"/>
<reference evidence="1" key="2">
    <citation type="submission" date="2022-01" db="EMBL/GenBank/DDBJ databases">
        <authorList>
            <person name="Yamashiro T."/>
            <person name="Shiraishi A."/>
            <person name="Satake H."/>
            <person name="Nakayama K."/>
        </authorList>
    </citation>
    <scope>NUCLEOTIDE SEQUENCE</scope>
</reference>
<sequence>MSVRLDDRSFPYPIGIAENMLVEVGKFTFPADFVILEMEEDSKVPLILGRPFLHTADANEGSKILHSIEGTLLEEEIFVEFNEYIALTA</sequence>
<name>A0ABQ5IFT9_9ASTR</name>
<keyword evidence="2" id="KW-1185">Reference proteome</keyword>
<accession>A0ABQ5IFT9</accession>
<dbReference type="EMBL" id="BQNB010020730">
    <property type="protein sequence ID" value="GJT99031.1"/>
    <property type="molecule type" value="Genomic_DNA"/>
</dbReference>
<comment type="caution">
    <text evidence="1">The sequence shown here is derived from an EMBL/GenBank/DDBJ whole genome shotgun (WGS) entry which is preliminary data.</text>
</comment>
<keyword evidence="1" id="KW-0548">Nucleotidyltransferase</keyword>
<dbReference type="Proteomes" id="UP001151760">
    <property type="component" value="Unassembled WGS sequence"/>
</dbReference>
<keyword evidence="1" id="KW-0695">RNA-directed DNA polymerase</keyword>
<keyword evidence="1" id="KW-0808">Transferase</keyword>
<dbReference type="PANTHER" id="PTHR33067">
    <property type="entry name" value="RNA-DIRECTED DNA POLYMERASE-RELATED"/>
    <property type="match status" value="1"/>
</dbReference>
<reference evidence="1" key="1">
    <citation type="journal article" date="2022" name="Int. J. Mol. Sci.">
        <title>Draft Genome of Tanacetum Coccineum: Genomic Comparison of Closely Related Tanacetum-Family Plants.</title>
        <authorList>
            <person name="Yamashiro T."/>
            <person name="Shiraishi A."/>
            <person name="Nakayama K."/>
            <person name="Satake H."/>
        </authorList>
    </citation>
    <scope>NUCLEOTIDE SEQUENCE</scope>
</reference>
<evidence type="ECO:0000313" key="1">
    <source>
        <dbReference type="EMBL" id="GJT99031.1"/>
    </source>
</evidence>
<protein>
    <submittedName>
        <fullName evidence="1">Reverse transcriptase domain-containing protein</fullName>
    </submittedName>
</protein>
<dbReference type="InterPro" id="IPR021109">
    <property type="entry name" value="Peptidase_aspartic_dom_sf"/>
</dbReference>